<dbReference type="GO" id="GO:0042776">
    <property type="term" value="P:proton motive force-driven mitochondrial ATP synthesis"/>
    <property type="evidence" value="ECO:0007669"/>
    <property type="project" value="TreeGrafter"/>
</dbReference>
<name>A0A1J1HQ16_9DIPT</name>
<dbReference type="PANTHER" id="PTHR13080">
    <property type="entry name" value="ATP SYNTHASE F CHAIN, MITOCHONDRIAL-RELATED"/>
    <property type="match status" value="1"/>
</dbReference>
<evidence type="ECO:0000313" key="10">
    <source>
        <dbReference type="EMBL" id="CRK88305.1"/>
    </source>
</evidence>
<reference evidence="10 11" key="1">
    <citation type="submission" date="2015-04" db="EMBL/GenBank/DDBJ databases">
        <authorList>
            <person name="Syromyatnikov M.Y."/>
            <person name="Popov V.N."/>
        </authorList>
    </citation>
    <scope>NUCLEOTIDE SEQUENCE [LARGE SCALE GENOMIC DNA]</scope>
</reference>
<keyword evidence="8" id="KW-0472">Membrane</keyword>
<dbReference type="PANTHER" id="PTHR13080:SF20">
    <property type="entry name" value="ATP SYNTHASE SUBUNIT F, MITOCHONDRIAL-RELATED"/>
    <property type="match status" value="1"/>
</dbReference>
<dbReference type="InterPro" id="IPR019344">
    <property type="entry name" value="F1F0-ATPsyn_F_prd"/>
</dbReference>
<dbReference type="Pfam" id="PF10206">
    <property type="entry name" value="WRW"/>
    <property type="match status" value="1"/>
</dbReference>
<dbReference type="GO" id="GO:0045259">
    <property type="term" value="C:proton-transporting ATP synthase complex"/>
    <property type="evidence" value="ECO:0007669"/>
    <property type="project" value="UniProtKB-KW"/>
</dbReference>
<evidence type="ECO:0000256" key="1">
    <source>
        <dbReference type="ARBA" id="ARBA00004325"/>
    </source>
</evidence>
<evidence type="ECO:0000313" key="11">
    <source>
        <dbReference type="Proteomes" id="UP000183832"/>
    </source>
</evidence>
<evidence type="ECO:0000256" key="3">
    <source>
        <dbReference type="ARBA" id="ARBA00022448"/>
    </source>
</evidence>
<dbReference type="EMBL" id="CVRI01000006">
    <property type="protein sequence ID" value="CRK88305.1"/>
    <property type="molecule type" value="Genomic_DNA"/>
</dbReference>
<keyword evidence="5" id="KW-0375">Hydrogen ion transport</keyword>
<proteinExistence type="inferred from homology"/>
<sequence length="121" mass="14376">MAFGDYPPEYNPKIHGVYDPARYYGKLFHICQHKFIFLNSADTPFGQLKLGEVLDWFKRRNKTPSAFIGACSRGYWRWQHKYCQPKRAGIVPFCHTMGCSMLFLYIVNYGNIKLHRNYKYH</sequence>
<keyword evidence="4" id="KW-0138">CF(0)</keyword>
<dbReference type="OrthoDB" id="8921675at2759"/>
<dbReference type="GO" id="GO:0046933">
    <property type="term" value="F:proton-transporting ATP synthase activity, rotational mechanism"/>
    <property type="evidence" value="ECO:0007669"/>
    <property type="project" value="TreeGrafter"/>
</dbReference>
<organism evidence="10 11">
    <name type="scientific">Clunio marinus</name>
    <dbReference type="NCBI Taxonomy" id="568069"/>
    <lineage>
        <taxon>Eukaryota</taxon>
        <taxon>Metazoa</taxon>
        <taxon>Ecdysozoa</taxon>
        <taxon>Arthropoda</taxon>
        <taxon>Hexapoda</taxon>
        <taxon>Insecta</taxon>
        <taxon>Pterygota</taxon>
        <taxon>Neoptera</taxon>
        <taxon>Endopterygota</taxon>
        <taxon>Diptera</taxon>
        <taxon>Nematocera</taxon>
        <taxon>Chironomoidea</taxon>
        <taxon>Chironomidae</taxon>
        <taxon>Clunio</taxon>
    </lineage>
</organism>
<evidence type="ECO:0000256" key="9">
    <source>
        <dbReference type="ARBA" id="ARBA00023310"/>
    </source>
</evidence>
<dbReference type="STRING" id="568069.A0A1J1HQ16"/>
<accession>A0A1J1HQ16</accession>
<evidence type="ECO:0000256" key="5">
    <source>
        <dbReference type="ARBA" id="ARBA00022781"/>
    </source>
</evidence>
<comment type="subcellular location">
    <subcellularLocation>
        <location evidence="1">Mitochondrion membrane</location>
    </subcellularLocation>
</comment>
<dbReference type="AlphaFoldDB" id="A0A1J1HQ16"/>
<keyword evidence="3" id="KW-0813">Transport</keyword>
<evidence type="ECO:0000256" key="7">
    <source>
        <dbReference type="ARBA" id="ARBA00023128"/>
    </source>
</evidence>
<protein>
    <submittedName>
        <fullName evidence="10">CLUMA_CG002084, isoform A</fullName>
    </submittedName>
</protein>
<evidence type="ECO:0000256" key="8">
    <source>
        <dbReference type="ARBA" id="ARBA00023136"/>
    </source>
</evidence>
<dbReference type="Proteomes" id="UP000183832">
    <property type="component" value="Unassembled WGS sequence"/>
</dbReference>
<gene>
    <name evidence="10" type="ORF">CLUMA_CG002084</name>
</gene>
<evidence type="ECO:0000256" key="6">
    <source>
        <dbReference type="ARBA" id="ARBA00023065"/>
    </source>
</evidence>
<keyword evidence="11" id="KW-1185">Reference proteome</keyword>
<keyword evidence="6" id="KW-0406">Ion transport</keyword>
<comment type="similarity">
    <text evidence="2">Belongs to the ATPase F chain family.</text>
</comment>
<keyword evidence="7" id="KW-0496">Mitochondrion</keyword>
<dbReference type="GO" id="GO:0031966">
    <property type="term" value="C:mitochondrial membrane"/>
    <property type="evidence" value="ECO:0007669"/>
    <property type="project" value="UniProtKB-SubCell"/>
</dbReference>
<keyword evidence="9" id="KW-0066">ATP synthesis</keyword>
<evidence type="ECO:0000256" key="2">
    <source>
        <dbReference type="ARBA" id="ARBA00005895"/>
    </source>
</evidence>
<evidence type="ECO:0000256" key="4">
    <source>
        <dbReference type="ARBA" id="ARBA00022547"/>
    </source>
</evidence>